<dbReference type="HOGENOM" id="CLU_030130_6_1_4"/>
<accession>F0Q9A2</accession>
<dbReference type="Gene3D" id="3.60.110.10">
    <property type="entry name" value="Carbon-nitrogen hydrolase"/>
    <property type="match status" value="1"/>
</dbReference>
<gene>
    <name evidence="3" type="ordered locus">Acav_4464</name>
</gene>
<dbReference type="AlphaFoldDB" id="F0Q9A2"/>
<dbReference type="GO" id="GO:0018822">
    <property type="term" value="F:nitrile hydratase activity"/>
    <property type="evidence" value="ECO:0007669"/>
    <property type="project" value="TreeGrafter"/>
</dbReference>
<dbReference type="CDD" id="cd07564">
    <property type="entry name" value="nitrilases_CHs"/>
    <property type="match status" value="1"/>
</dbReference>
<dbReference type="PANTHER" id="PTHR46044">
    <property type="entry name" value="NITRILASE"/>
    <property type="match status" value="1"/>
</dbReference>
<dbReference type="SUPFAM" id="SSF56317">
    <property type="entry name" value="Carbon-nitrogen hydrolase"/>
    <property type="match status" value="1"/>
</dbReference>
<dbReference type="GO" id="GO:0047427">
    <property type="term" value="F:cyanoalanine nitrilase activity"/>
    <property type="evidence" value="ECO:0007669"/>
    <property type="project" value="UniProtKB-EC"/>
</dbReference>
<reference evidence="3" key="1">
    <citation type="submission" date="2011-02" db="EMBL/GenBank/DDBJ databases">
        <title>Complete sequence of Acidovorax avenae subsp. avenae ATCC 19860.</title>
        <authorList>
            <consortium name="US DOE Joint Genome Institute"/>
            <person name="Lucas S."/>
            <person name="Copeland A."/>
            <person name="Lapidus A."/>
            <person name="Cheng J.-F."/>
            <person name="Goodwin L."/>
            <person name="Pitluck S."/>
            <person name="Chertkov O."/>
            <person name="Held B."/>
            <person name="Detter J.C."/>
            <person name="Han C."/>
            <person name="Tapia R."/>
            <person name="Land M."/>
            <person name="Hauser L."/>
            <person name="Kyrpides N."/>
            <person name="Ivanova N."/>
            <person name="Ovchinnikova G."/>
            <person name="Pagani I."/>
            <person name="Gordon S."/>
            <person name="Woyke T."/>
        </authorList>
    </citation>
    <scope>NUCLEOTIDE SEQUENCE</scope>
    <source>
        <strain evidence="3">ATCC 19860</strain>
    </source>
</reference>
<dbReference type="PROSITE" id="PS50263">
    <property type="entry name" value="CN_HYDROLASE"/>
    <property type="match status" value="1"/>
</dbReference>
<name>F0Q9A2_PARA1</name>
<dbReference type="GO" id="GO:0051410">
    <property type="term" value="P:detoxification of nitrogen compound"/>
    <property type="evidence" value="ECO:0007669"/>
    <property type="project" value="TreeGrafter"/>
</dbReference>
<keyword evidence="3" id="KW-0378">Hydrolase</keyword>
<dbReference type="KEGG" id="aaa:Acav_4464"/>
<dbReference type="EC" id="3.5.5.4" evidence="3"/>
<dbReference type="GeneID" id="34238028"/>
<organism evidence="3 4">
    <name type="scientific">Paracidovorax avenae (strain ATCC 19860 / DSM 7227 / CCUG 15838 / JCM 20985 / LMG 2117 / NCPPB 1011)</name>
    <name type="common">Acidovorax avenae</name>
    <dbReference type="NCBI Taxonomy" id="643561"/>
    <lineage>
        <taxon>Bacteria</taxon>
        <taxon>Pseudomonadati</taxon>
        <taxon>Pseudomonadota</taxon>
        <taxon>Betaproteobacteria</taxon>
        <taxon>Burkholderiales</taxon>
        <taxon>Comamonadaceae</taxon>
        <taxon>Paracidovorax</taxon>
    </lineage>
</organism>
<dbReference type="EMBL" id="CP002521">
    <property type="protein sequence ID" value="ADX48347.1"/>
    <property type="molecule type" value="Genomic_DNA"/>
</dbReference>
<dbReference type="PROSITE" id="PS00921">
    <property type="entry name" value="NITRIL_CHT_2"/>
    <property type="match status" value="1"/>
</dbReference>
<comment type="similarity">
    <text evidence="1">Belongs to the carbon-nitrogen hydrolase superfamily. Nitrilase family.</text>
</comment>
<dbReference type="InterPro" id="IPR036526">
    <property type="entry name" value="C-N_Hydrolase_sf"/>
</dbReference>
<proteinExistence type="inferred from homology"/>
<dbReference type="PANTHER" id="PTHR46044:SF1">
    <property type="entry name" value="CN HYDROLASE DOMAIN-CONTAINING PROTEIN"/>
    <property type="match status" value="1"/>
</dbReference>
<dbReference type="OrthoDB" id="9803803at2"/>
<dbReference type="InterPro" id="IPR044149">
    <property type="entry name" value="Nitrilases_CHs"/>
</dbReference>
<dbReference type="Pfam" id="PF00795">
    <property type="entry name" value="CN_hydrolase"/>
    <property type="match status" value="1"/>
</dbReference>
<evidence type="ECO:0000313" key="3">
    <source>
        <dbReference type="EMBL" id="ADX48347.1"/>
    </source>
</evidence>
<dbReference type="Proteomes" id="UP000002482">
    <property type="component" value="Chromosome"/>
</dbReference>
<protein>
    <submittedName>
        <fullName evidence="3">Cyanoalanine nitrilase</fullName>
        <ecNumber evidence="3">3.5.5.4</ecNumber>
    </submittedName>
</protein>
<dbReference type="RefSeq" id="WP_013596812.1">
    <property type="nucleotide sequence ID" value="NC_015138.1"/>
</dbReference>
<dbReference type="InterPro" id="IPR000132">
    <property type="entry name" value="Nitrilase/CN_hydratase_CS"/>
</dbReference>
<keyword evidence="4" id="KW-1185">Reference proteome</keyword>
<dbReference type="InterPro" id="IPR003010">
    <property type="entry name" value="C-N_Hydrolase"/>
</dbReference>
<evidence type="ECO:0000259" key="2">
    <source>
        <dbReference type="PROSITE" id="PS50263"/>
    </source>
</evidence>
<sequence length="316" mass="33638">MTAIAPQTAATATTVAALQIGSSPSGTGQSLQDILAFEGRIQASGARLVVMPEALLGGYPKGALFGTHLGYRTPEGREAFARYFHEAIDVPGPETDALAALAARTDATIVIGVIERAGNTLYCTALFFSPQEGLVAKHRKLMPTGTERLIWGQGDGSTLPVLATPVGRIGAAICWENHMPLLRTAMYAKGVQVWCAPTVDERDVWQASMRHIAHEGRMFLVSACQVQPSPRALGIDVPHWDADRPLIQGNSVIVGPMGDVLAGPLKNETGLLTAQVDLEALTRAKYDFDVVGHYARPDVFSLSVDGRPKAAVSFQG</sequence>
<evidence type="ECO:0000313" key="4">
    <source>
        <dbReference type="Proteomes" id="UP000002482"/>
    </source>
</evidence>
<evidence type="ECO:0000256" key="1">
    <source>
        <dbReference type="ARBA" id="ARBA00008129"/>
    </source>
</evidence>
<feature type="domain" description="CN hydrolase" evidence="2">
    <location>
        <begin position="13"/>
        <end position="278"/>
    </location>
</feature>